<keyword evidence="4" id="KW-1015">Disulfide bond</keyword>
<gene>
    <name evidence="7" type="ORF">RIEGSTA812A_PEG_81</name>
</gene>
<feature type="domain" description="Thioredoxin" evidence="6">
    <location>
        <begin position="38"/>
        <end position="180"/>
    </location>
</feature>
<dbReference type="NCBIfam" id="TIGR00385">
    <property type="entry name" value="dsbE"/>
    <property type="match status" value="1"/>
</dbReference>
<evidence type="ECO:0000256" key="3">
    <source>
        <dbReference type="ARBA" id="ARBA00022748"/>
    </source>
</evidence>
<name>A0A484H8V2_9ZZZZ</name>
<dbReference type="InterPro" id="IPR050553">
    <property type="entry name" value="Thioredoxin_ResA/DsbE_sf"/>
</dbReference>
<proteinExistence type="inferred from homology"/>
<dbReference type="InterPro" id="IPR036249">
    <property type="entry name" value="Thioredoxin-like_sf"/>
</dbReference>
<dbReference type="GO" id="GO:0030288">
    <property type="term" value="C:outer membrane-bounded periplasmic space"/>
    <property type="evidence" value="ECO:0007669"/>
    <property type="project" value="InterPro"/>
</dbReference>
<dbReference type="InterPro" id="IPR013766">
    <property type="entry name" value="Thioredoxin_domain"/>
</dbReference>
<evidence type="ECO:0000256" key="2">
    <source>
        <dbReference type="ARBA" id="ARBA00007758"/>
    </source>
</evidence>
<dbReference type="EMBL" id="LR026963">
    <property type="protein sequence ID" value="VBB68608.1"/>
    <property type="molecule type" value="Genomic_DNA"/>
</dbReference>
<evidence type="ECO:0000256" key="1">
    <source>
        <dbReference type="ARBA" id="ARBA00004196"/>
    </source>
</evidence>
<dbReference type="PANTHER" id="PTHR42852">
    <property type="entry name" value="THIOL:DISULFIDE INTERCHANGE PROTEIN DSBE"/>
    <property type="match status" value="1"/>
</dbReference>
<sequence>MHPAFRLPLVVFLVLVSAFVLRLVAVWQGDAPEYLPYVLINQPTPSFSLPALPGLEHCLRSEHLKGQVSLLNIFGSWCRACLAEHPFLLALKESNMIPIHGINWHDASTEGAAWLQHYGDPYNRVGTDLDSRVAMDLGVTGAPETFVVDATGVIRFRHIGPLTSQVWQSRLRLLIKRLQHRES</sequence>
<keyword evidence="5" id="KW-0676">Redox-active center</keyword>
<evidence type="ECO:0000256" key="4">
    <source>
        <dbReference type="ARBA" id="ARBA00023157"/>
    </source>
</evidence>
<keyword evidence="3" id="KW-0201">Cytochrome c-type biogenesis</keyword>
<comment type="subcellular location">
    <subcellularLocation>
        <location evidence="1">Cell envelope</location>
    </subcellularLocation>
</comment>
<evidence type="ECO:0000259" key="6">
    <source>
        <dbReference type="PROSITE" id="PS51352"/>
    </source>
</evidence>
<evidence type="ECO:0000313" key="7">
    <source>
        <dbReference type="EMBL" id="VBB68608.1"/>
    </source>
</evidence>
<evidence type="ECO:0000256" key="5">
    <source>
        <dbReference type="ARBA" id="ARBA00023284"/>
    </source>
</evidence>
<dbReference type="AlphaFoldDB" id="A0A484H8V2"/>
<reference evidence="7" key="1">
    <citation type="submission" date="2018-10" db="EMBL/GenBank/DDBJ databases">
        <authorList>
            <person name="Gruber-Vodicka H."/>
            <person name="Jaeckle O."/>
        </authorList>
    </citation>
    <scope>NUCLEOTIDE SEQUENCE</scope>
</reference>
<protein>
    <submittedName>
        <fullName evidence="7">Cytochrome c-type biogenesis protein CcmG/DsbE, thiol:disulfide oxidoreductase</fullName>
    </submittedName>
</protein>
<dbReference type="GO" id="GO:0015036">
    <property type="term" value="F:disulfide oxidoreductase activity"/>
    <property type="evidence" value="ECO:0007669"/>
    <property type="project" value="InterPro"/>
</dbReference>
<dbReference type="SUPFAM" id="SSF52833">
    <property type="entry name" value="Thioredoxin-like"/>
    <property type="match status" value="1"/>
</dbReference>
<dbReference type="PROSITE" id="PS51352">
    <property type="entry name" value="THIOREDOXIN_2"/>
    <property type="match status" value="1"/>
</dbReference>
<organism evidence="7">
    <name type="scientific">invertebrate metagenome</name>
    <dbReference type="NCBI Taxonomy" id="1711999"/>
    <lineage>
        <taxon>unclassified sequences</taxon>
        <taxon>metagenomes</taxon>
        <taxon>organismal metagenomes</taxon>
    </lineage>
</organism>
<accession>A0A484H8V2</accession>
<dbReference type="PANTHER" id="PTHR42852:SF6">
    <property type="entry name" value="THIOL:DISULFIDE INTERCHANGE PROTEIN DSBE"/>
    <property type="match status" value="1"/>
</dbReference>
<dbReference type="Gene3D" id="3.40.30.10">
    <property type="entry name" value="Glutaredoxin"/>
    <property type="match status" value="1"/>
</dbReference>
<comment type="similarity">
    <text evidence="2">Belongs to the thioredoxin family. DsbE subfamily.</text>
</comment>
<dbReference type="InterPro" id="IPR004799">
    <property type="entry name" value="Periplasmic_diS_OxRdtase_DsbE"/>
</dbReference>
<dbReference type="GO" id="GO:0017004">
    <property type="term" value="P:cytochrome complex assembly"/>
    <property type="evidence" value="ECO:0007669"/>
    <property type="project" value="UniProtKB-KW"/>
</dbReference>
<dbReference type="InterPro" id="IPR013740">
    <property type="entry name" value="Redoxin"/>
</dbReference>
<dbReference type="CDD" id="cd03010">
    <property type="entry name" value="TlpA_like_DsbE"/>
    <property type="match status" value="1"/>
</dbReference>
<dbReference type="Pfam" id="PF08534">
    <property type="entry name" value="Redoxin"/>
    <property type="match status" value="1"/>
</dbReference>